<dbReference type="RefSeq" id="WP_238184282.1">
    <property type="nucleotide sequence ID" value="NZ_BPRB01000240.1"/>
</dbReference>
<keyword evidence="3" id="KW-1185">Reference proteome</keyword>
<reference evidence="2" key="2">
    <citation type="submission" date="2021-08" db="EMBL/GenBank/DDBJ databases">
        <authorList>
            <person name="Tani A."/>
            <person name="Ola A."/>
            <person name="Ogura Y."/>
            <person name="Katsura K."/>
            <person name="Hayashi T."/>
        </authorList>
    </citation>
    <scope>NUCLEOTIDE SEQUENCE</scope>
    <source>
        <strain evidence="2">DSM 23632</strain>
    </source>
</reference>
<comment type="caution">
    <text evidence="2">The sequence shown here is derived from an EMBL/GenBank/DDBJ whole genome shotgun (WGS) entry which is preliminary data.</text>
</comment>
<dbReference type="Proteomes" id="UP001055057">
    <property type="component" value="Unassembled WGS sequence"/>
</dbReference>
<name>A0ABQ4U380_9HYPH</name>
<organism evidence="2 3">
    <name type="scientific">Methylobacterium trifolii</name>
    <dbReference type="NCBI Taxonomy" id="1003092"/>
    <lineage>
        <taxon>Bacteria</taxon>
        <taxon>Pseudomonadati</taxon>
        <taxon>Pseudomonadota</taxon>
        <taxon>Alphaproteobacteria</taxon>
        <taxon>Hyphomicrobiales</taxon>
        <taxon>Methylobacteriaceae</taxon>
        <taxon>Methylobacterium</taxon>
    </lineage>
</organism>
<evidence type="ECO:0008006" key="4">
    <source>
        <dbReference type="Google" id="ProtNLM"/>
    </source>
</evidence>
<dbReference type="EMBL" id="BPRB01000240">
    <property type="protein sequence ID" value="GJE61721.1"/>
    <property type="molecule type" value="Genomic_DNA"/>
</dbReference>
<sequence length="71" mass="7741">MRTMPSTSRLHQEALQFRIILGATYPFFLMAALLQRMAPAAGRPGLPVARRSVFGEAKAMAVCAIPFAFMG</sequence>
<accession>A0ABQ4U380</accession>
<gene>
    <name evidence="2" type="ORF">MPOCJGCO_3845</name>
</gene>
<evidence type="ECO:0000256" key="1">
    <source>
        <dbReference type="SAM" id="Phobius"/>
    </source>
</evidence>
<evidence type="ECO:0000313" key="2">
    <source>
        <dbReference type="EMBL" id="GJE61721.1"/>
    </source>
</evidence>
<protein>
    <recommendedName>
        <fullName evidence="4">MFS transporter</fullName>
    </recommendedName>
</protein>
<reference evidence="2" key="1">
    <citation type="journal article" date="2021" name="Front. Microbiol.">
        <title>Comprehensive Comparative Genomics and Phenotyping of Methylobacterium Species.</title>
        <authorList>
            <person name="Alessa O."/>
            <person name="Ogura Y."/>
            <person name="Fujitani Y."/>
            <person name="Takami H."/>
            <person name="Hayashi T."/>
            <person name="Sahin N."/>
            <person name="Tani A."/>
        </authorList>
    </citation>
    <scope>NUCLEOTIDE SEQUENCE</scope>
    <source>
        <strain evidence="2">DSM 23632</strain>
    </source>
</reference>
<keyword evidence="1" id="KW-1133">Transmembrane helix</keyword>
<feature type="transmembrane region" description="Helical" evidence="1">
    <location>
        <begin position="15"/>
        <end position="34"/>
    </location>
</feature>
<evidence type="ECO:0000313" key="3">
    <source>
        <dbReference type="Proteomes" id="UP001055057"/>
    </source>
</evidence>
<keyword evidence="1" id="KW-0812">Transmembrane</keyword>
<proteinExistence type="predicted"/>
<keyword evidence="1" id="KW-0472">Membrane</keyword>